<keyword evidence="2" id="KW-1184">Jasmonic acid signaling pathway</keyword>
<dbReference type="GO" id="GO:0009611">
    <property type="term" value="P:response to wounding"/>
    <property type="evidence" value="ECO:0007669"/>
    <property type="project" value="UniProtKB-UniRule"/>
</dbReference>
<evidence type="ECO:0000313" key="6">
    <source>
        <dbReference type="Proteomes" id="UP001237642"/>
    </source>
</evidence>
<dbReference type="AlphaFoldDB" id="A0AAD8IKM5"/>
<keyword evidence="6" id="KW-1185">Reference proteome</keyword>
<dbReference type="GO" id="GO:0031347">
    <property type="term" value="P:regulation of defense response"/>
    <property type="evidence" value="ECO:0007669"/>
    <property type="project" value="UniProtKB-UniRule"/>
</dbReference>
<protein>
    <recommendedName>
        <fullName evidence="2">Protein TIFY</fullName>
    </recommendedName>
    <alternativeName>
        <fullName evidence="2">Jasmonate ZIM domain-containing protein</fullName>
    </alternativeName>
</protein>
<dbReference type="Pfam" id="PF06200">
    <property type="entry name" value="tify"/>
    <property type="match status" value="1"/>
</dbReference>
<dbReference type="InterPro" id="IPR040390">
    <property type="entry name" value="TIFY/JAZ"/>
</dbReference>
<dbReference type="InterPro" id="IPR010399">
    <property type="entry name" value="Tify_dom"/>
</dbReference>
<comment type="domain">
    <text evidence="2">The jas domain is required for interaction with COI1.</text>
</comment>
<evidence type="ECO:0000259" key="4">
    <source>
        <dbReference type="PROSITE" id="PS51320"/>
    </source>
</evidence>
<comment type="similarity">
    <text evidence="1 2">Belongs to the TIFY/JAZ family.</text>
</comment>
<evidence type="ECO:0000256" key="2">
    <source>
        <dbReference type="RuleBase" id="RU369065"/>
    </source>
</evidence>
<evidence type="ECO:0000256" key="1">
    <source>
        <dbReference type="ARBA" id="ARBA00008614"/>
    </source>
</evidence>
<keyword evidence="2" id="KW-0539">Nucleus</keyword>
<accession>A0AAD8IKM5</accession>
<gene>
    <name evidence="5" type="ORF">POM88_023395</name>
</gene>
<dbReference type="PANTHER" id="PTHR33077">
    <property type="entry name" value="PROTEIN TIFY 4A-RELATED-RELATED"/>
    <property type="match status" value="1"/>
</dbReference>
<evidence type="ECO:0000313" key="5">
    <source>
        <dbReference type="EMBL" id="KAK1385660.1"/>
    </source>
</evidence>
<sequence>MLLLFNASLPNSLKMMGHSNIKNNINDDDDIGEDVKPTIFHDFLSKGSCSSSDLLPAAGDVRPLLEPAPVGSSGARGPISSTSDLGSEKKAGNHFEGVPFYGLRRDLTGPEIASRFNRNKRSNLESGFLGSSRDGLQQMQPHSLENSHIMKMFRGTGGPRRPQNEEAFFGMHPTRPTSDSVVLQPAASVRADVNASKWERATPISVGPVLPYSSRIGQVVPYGYQALSTRFKDANVGPSILSQAADEGSRTGVKGSGILSSMNVSGGTSDGNVASVGKQNLGNRIAETESSNSQSQQGVTSASRQMTIFYGGQAHVFDDVHPNKADVIMALAGSNGGSWSTNFTPNSTVRPPPTEIGLPSTENDSGIAINSVFPREFRGRFSVAGNSSHGIGSIDQISFPPGSRGGSLAVTDLKGLNQAAEPSTEKRKH</sequence>
<feature type="domain" description="Tify" evidence="4">
    <location>
        <begin position="299"/>
        <end position="334"/>
    </location>
</feature>
<dbReference type="Proteomes" id="UP001237642">
    <property type="component" value="Unassembled WGS sequence"/>
</dbReference>
<dbReference type="SMART" id="SM00979">
    <property type="entry name" value="TIFY"/>
    <property type="match status" value="1"/>
</dbReference>
<proteinExistence type="inferred from homology"/>
<comment type="caution">
    <text evidence="5">The sequence shown here is derived from an EMBL/GenBank/DDBJ whole genome shotgun (WGS) entry which is preliminary data.</text>
</comment>
<dbReference type="EMBL" id="JAUIZM010000005">
    <property type="protein sequence ID" value="KAK1385660.1"/>
    <property type="molecule type" value="Genomic_DNA"/>
</dbReference>
<dbReference type="PANTHER" id="PTHR33077:SF8">
    <property type="entry name" value="PROTEIN TIFY 8"/>
    <property type="match status" value="1"/>
</dbReference>
<dbReference type="PROSITE" id="PS51320">
    <property type="entry name" value="TIFY"/>
    <property type="match status" value="1"/>
</dbReference>
<comment type="subcellular location">
    <subcellularLocation>
        <location evidence="2">Nucleus</location>
    </subcellularLocation>
</comment>
<reference evidence="5" key="2">
    <citation type="submission" date="2023-05" db="EMBL/GenBank/DDBJ databases">
        <authorList>
            <person name="Schelkunov M.I."/>
        </authorList>
    </citation>
    <scope>NUCLEOTIDE SEQUENCE</scope>
    <source>
        <strain evidence="5">Hsosn_3</strain>
        <tissue evidence="5">Leaf</tissue>
    </source>
</reference>
<evidence type="ECO:0000256" key="3">
    <source>
        <dbReference type="SAM" id="MobiDB-lite"/>
    </source>
</evidence>
<comment type="function">
    <text evidence="2">Repressor of jasmonate responses.</text>
</comment>
<dbReference type="GO" id="GO:2000022">
    <property type="term" value="P:regulation of jasmonic acid mediated signaling pathway"/>
    <property type="evidence" value="ECO:0007669"/>
    <property type="project" value="UniProtKB-UniRule"/>
</dbReference>
<feature type="region of interest" description="Disordered" evidence="3">
    <location>
        <begin position="65"/>
        <end position="91"/>
    </location>
</feature>
<organism evidence="5 6">
    <name type="scientific">Heracleum sosnowskyi</name>
    <dbReference type="NCBI Taxonomy" id="360622"/>
    <lineage>
        <taxon>Eukaryota</taxon>
        <taxon>Viridiplantae</taxon>
        <taxon>Streptophyta</taxon>
        <taxon>Embryophyta</taxon>
        <taxon>Tracheophyta</taxon>
        <taxon>Spermatophyta</taxon>
        <taxon>Magnoliopsida</taxon>
        <taxon>eudicotyledons</taxon>
        <taxon>Gunneridae</taxon>
        <taxon>Pentapetalae</taxon>
        <taxon>asterids</taxon>
        <taxon>campanulids</taxon>
        <taxon>Apiales</taxon>
        <taxon>Apiaceae</taxon>
        <taxon>Apioideae</taxon>
        <taxon>apioid superclade</taxon>
        <taxon>Tordylieae</taxon>
        <taxon>Tordyliinae</taxon>
        <taxon>Heracleum</taxon>
    </lineage>
</organism>
<feature type="region of interest" description="Disordered" evidence="3">
    <location>
        <begin position="392"/>
        <end position="429"/>
    </location>
</feature>
<dbReference type="GO" id="GO:0005634">
    <property type="term" value="C:nucleus"/>
    <property type="evidence" value="ECO:0007669"/>
    <property type="project" value="UniProtKB-SubCell"/>
</dbReference>
<reference evidence="5" key="1">
    <citation type="submission" date="2023-02" db="EMBL/GenBank/DDBJ databases">
        <title>Genome of toxic invasive species Heracleum sosnowskyi carries increased number of genes despite the absence of recent whole-genome duplications.</title>
        <authorList>
            <person name="Schelkunov M."/>
            <person name="Shtratnikova V."/>
            <person name="Makarenko M."/>
            <person name="Klepikova A."/>
            <person name="Omelchenko D."/>
            <person name="Novikova G."/>
            <person name="Obukhova E."/>
            <person name="Bogdanov V."/>
            <person name="Penin A."/>
            <person name="Logacheva M."/>
        </authorList>
    </citation>
    <scope>NUCLEOTIDE SEQUENCE</scope>
    <source>
        <strain evidence="5">Hsosn_3</strain>
        <tissue evidence="5">Leaf</tissue>
    </source>
</reference>
<name>A0AAD8IKM5_9APIA</name>